<dbReference type="Proteomes" id="UP000666369">
    <property type="component" value="Unassembled WGS sequence"/>
</dbReference>
<accession>A0ABX0FT97</accession>
<proteinExistence type="predicted"/>
<dbReference type="NCBIfam" id="TIGR00481">
    <property type="entry name" value="YbhB/YbcL family Raf kinase inhibitor-like protein"/>
    <property type="match status" value="1"/>
</dbReference>
<dbReference type="InterPro" id="IPR008914">
    <property type="entry name" value="PEBP"/>
</dbReference>
<dbReference type="InterPro" id="IPR036610">
    <property type="entry name" value="PEBP-like_sf"/>
</dbReference>
<dbReference type="SUPFAM" id="SSF49777">
    <property type="entry name" value="PEBP-like"/>
    <property type="match status" value="1"/>
</dbReference>
<dbReference type="PANTHER" id="PTHR30289:SF1">
    <property type="entry name" value="PEBP (PHOSPHATIDYLETHANOLAMINE-BINDING PROTEIN) FAMILY PROTEIN"/>
    <property type="match status" value="1"/>
</dbReference>
<evidence type="ECO:0000313" key="2">
    <source>
        <dbReference type="Proteomes" id="UP000666369"/>
    </source>
</evidence>
<dbReference type="PANTHER" id="PTHR30289">
    <property type="entry name" value="UNCHARACTERIZED PROTEIN YBCL-RELATED"/>
    <property type="match status" value="1"/>
</dbReference>
<organism evidence="1 2">
    <name type="scientific">Duganella aceris</name>
    <dbReference type="NCBI Taxonomy" id="2703883"/>
    <lineage>
        <taxon>Bacteria</taxon>
        <taxon>Pseudomonadati</taxon>
        <taxon>Pseudomonadota</taxon>
        <taxon>Betaproteobacteria</taxon>
        <taxon>Burkholderiales</taxon>
        <taxon>Oxalobacteraceae</taxon>
        <taxon>Telluria group</taxon>
        <taxon>Duganella</taxon>
    </lineage>
</organism>
<keyword evidence="1" id="KW-0649">Protein kinase inhibitor</keyword>
<dbReference type="EMBL" id="JAADJT010000015">
    <property type="protein sequence ID" value="NGZ87927.1"/>
    <property type="molecule type" value="Genomic_DNA"/>
</dbReference>
<sequence length="219" mass="23621">MKLSSDSFRDGGAIPAKCAFAELDAGFGVQHAENRNPQLSWSEVPVGTESLVLLCIDGDAPTDASQVNRADRSLPMSLPRGDFFHWSLIDIPLTMQVIAEGALSQGVSAGGKPGPAATLDGVPLRQGVNDYHGWFAGDPAMAGDYYGYDGPCPPWNDERVHHYIFRLYALDVPRLELAGRFTCADVLNAIHGHIIDEAQLIGSYTLYAAMSSRSQDKIA</sequence>
<dbReference type="RefSeq" id="WP_166108047.1">
    <property type="nucleotide sequence ID" value="NZ_JAADJT010000015.1"/>
</dbReference>
<dbReference type="InterPro" id="IPR005247">
    <property type="entry name" value="YbhB_YbcL/LppC-like"/>
</dbReference>
<name>A0ABX0FT97_9BURK</name>
<dbReference type="GO" id="GO:0004860">
    <property type="term" value="F:protein kinase inhibitor activity"/>
    <property type="evidence" value="ECO:0007669"/>
    <property type="project" value="UniProtKB-KW"/>
</dbReference>
<reference evidence="2" key="1">
    <citation type="submission" date="2023-07" db="EMBL/GenBank/DDBJ databases">
        <title>Duganella aceri sp. nov., isolated from tree sap.</title>
        <authorList>
            <person name="Kim I.S."/>
        </authorList>
    </citation>
    <scope>NUCLEOTIDE SEQUENCE [LARGE SCALE GENOMIC DNA]</scope>
    <source>
        <strain evidence="2">SAP-35</strain>
    </source>
</reference>
<evidence type="ECO:0000313" key="1">
    <source>
        <dbReference type="EMBL" id="NGZ87927.1"/>
    </source>
</evidence>
<dbReference type="Gene3D" id="3.90.280.10">
    <property type="entry name" value="PEBP-like"/>
    <property type="match status" value="1"/>
</dbReference>
<protein>
    <submittedName>
        <fullName evidence="1">YbhB/YbcL family Raf kinase inhibitor-like protein</fullName>
    </submittedName>
</protein>
<gene>
    <name evidence="1" type="ORF">GW587_27160</name>
</gene>
<dbReference type="Pfam" id="PF01161">
    <property type="entry name" value="PBP"/>
    <property type="match status" value="1"/>
</dbReference>
<comment type="caution">
    <text evidence="1">The sequence shown here is derived from an EMBL/GenBank/DDBJ whole genome shotgun (WGS) entry which is preliminary data.</text>
</comment>
<dbReference type="CDD" id="cd00865">
    <property type="entry name" value="PEBP_bact_arch"/>
    <property type="match status" value="1"/>
</dbReference>
<keyword evidence="2" id="KW-1185">Reference proteome</keyword>